<dbReference type="EMBL" id="BMAU01021392">
    <property type="protein sequence ID" value="GFY30434.1"/>
    <property type="molecule type" value="Genomic_DNA"/>
</dbReference>
<comment type="caution">
    <text evidence="1">The sequence shown here is derived from an EMBL/GenBank/DDBJ whole genome shotgun (WGS) entry which is preliminary data.</text>
</comment>
<dbReference type="AlphaFoldDB" id="A0A8X6W9N5"/>
<organism evidence="1 2">
    <name type="scientific">Trichonephila clavipes</name>
    <name type="common">Golden silk orbweaver</name>
    <name type="synonym">Nephila clavipes</name>
    <dbReference type="NCBI Taxonomy" id="2585209"/>
    <lineage>
        <taxon>Eukaryota</taxon>
        <taxon>Metazoa</taxon>
        <taxon>Ecdysozoa</taxon>
        <taxon>Arthropoda</taxon>
        <taxon>Chelicerata</taxon>
        <taxon>Arachnida</taxon>
        <taxon>Araneae</taxon>
        <taxon>Araneomorphae</taxon>
        <taxon>Entelegynae</taxon>
        <taxon>Araneoidea</taxon>
        <taxon>Nephilidae</taxon>
        <taxon>Trichonephila</taxon>
    </lineage>
</organism>
<gene>
    <name evidence="1" type="ORF">TNCV_4066841</name>
</gene>
<keyword evidence="2" id="KW-1185">Reference proteome</keyword>
<reference evidence="1" key="1">
    <citation type="submission" date="2020-08" db="EMBL/GenBank/DDBJ databases">
        <title>Multicomponent nature underlies the extraordinary mechanical properties of spider dragline silk.</title>
        <authorList>
            <person name="Kono N."/>
            <person name="Nakamura H."/>
            <person name="Mori M."/>
            <person name="Yoshida Y."/>
            <person name="Ohtoshi R."/>
            <person name="Malay A.D."/>
            <person name="Moran D.A.P."/>
            <person name="Tomita M."/>
            <person name="Numata K."/>
            <person name="Arakawa K."/>
        </authorList>
    </citation>
    <scope>NUCLEOTIDE SEQUENCE</scope>
</reference>
<protein>
    <submittedName>
        <fullName evidence="1">Uncharacterized protein</fullName>
    </submittedName>
</protein>
<accession>A0A8X6W9N5</accession>
<evidence type="ECO:0000313" key="2">
    <source>
        <dbReference type="Proteomes" id="UP000887159"/>
    </source>
</evidence>
<dbReference type="Proteomes" id="UP000887159">
    <property type="component" value="Unassembled WGS sequence"/>
</dbReference>
<proteinExistence type="predicted"/>
<name>A0A8X6W9N5_TRICX</name>
<sequence length="87" mass="9794">MPCCAVLLEPQLLDIMIVQFRNEKVINHGSILITIDCNVVAFIVLEEVRPMIPSAHKEQQTVSFYGCNGVLTYTCGLASLQMRQFFC</sequence>
<evidence type="ECO:0000313" key="1">
    <source>
        <dbReference type="EMBL" id="GFY30434.1"/>
    </source>
</evidence>